<accession>A0AAV2G6N1</accession>
<feature type="region of interest" description="Disordered" evidence="1">
    <location>
        <begin position="48"/>
        <end position="76"/>
    </location>
</feature>
<sequence length="88" mass="9421">MAILGMPRTAVPMAGLVTKKTKQELELESEVSGGSMGLPFLNLVKWPLPGDEKRTEGGDGDPHPCEQPSLSFPKAHLQQSVVGQRVAL</sequence>
<name>A0AAV2G6N1_9ROSI</name>
<dbReference type="Proteomes" id="UP001497516">
    <property type="component" value="Chromosome 8"/>
</dbReference>
<keyword evidence="3" id="KW-1185">Reference proteome</keyword>
<gene>
    <name evidence="2" type="ORF">LTRI10_LOCUS46068</name>
</gene>
<protein>
    <submittedName>
        <fullName evidence="2">Uncharacterized protein</fullName>
    </submittedName>
</protein>
<reference evidence="2 3" key="1">
    <citation type="submission" date="2024-04" db="EMBL/GenBank/DDBJ databases">
        <authorList>
            <person name="Fracassetti M."/>
        </authorList>
    </citation>
    <scope>NUCLEOTIDE SEQUENCE [LARGE SCALE GENOMIC DNA]</scope>
</reference>
<evidence type="ECO:0000313" key="3">
    <source>
        <dbReference type="Proteomes" id="UP001497516"/>
    </source>
</evidence>
<organism evidence="2 3">
    <name type="scientific">Linum trigynum</name>
    <dbReference type="NCBI Taxonomy" id="586398"/>
    <lineage>
        <taxon>Eukaryota</taxon>
        <taxon>Viridiplantae</taxon>
        <taxon>Streptophyta</taxon>
        <taxon>Embryophyta</taxon>
        <taxon>Tracheophyta</taxon>
        <taxon>Spermatophyta</taxon>
        <taxon>Magnoliopsida</taxon>
        <taxon>eudicotyledons</taxon>
        <taxon>Gunneridae</taxon>
        <taxon>Pentapetalae</taxon>
        <taxon>rosids</taxon>
        <taxon>fabids</taxon>
        <taxon>Malpighiales</taxon>
        <taxon>Linaceae</taxon>
        <taxon>Linum</taxon>
    </lineage>
</organism>
<evidence type="ECO:0000256" key="1">
    <source>
        <dbReference type="SAM" id="MobiDB-lite"/>
    </source>
</evidence>
<proteinExistence type="predicted"/>
<feature type="compositionally biased region" description="Basic and acidic residues" evidence="1">
    <location>
        <begin position="50"/>
        <end position="64"/>
    </location>
</feature>
<dbReference type="EMBL" id="OZ034821">
    <property type="protein sequence ID" value="CAL1406335.1"/>
    <property type="molecule type" value="Genomic_DNA"/>
</dbReference>
<evidence type="ECO:0000313" key="2">
    <source>
        <dbReference type="EMBL" id="CAL1406335.1"/>
    </source>
</evidence>
<dbReference type="AlphaFoldDB" id="A0AAV2G6N1"/>